<name>A0A937JDL8_9GAMM</name>
<evidence type="ECO:0000313" key="2">
    <source>
        <dbReference type="Proteomes" id="UP000705230"/>
    </source>
</evidence>
<dbReference type="AlphaFoldDB" id="A0A937JDL8"/>
<proteinExistence type="predicted"/>
<reference evidence="1" key="1">
    <citation type="submission" date="2020-10" db="EMBL/GenBank/DDBJ databases">
        <title>Microbiome of the Black Sea water column analyzed by genome centric metagenomics.</title>
        <authorList>
            <person name="Cabello-Yeves P.J."/>
            <person name="Callieri C."/>
            <person name="Picazo A."/>
            <person name="Mehrshad M."/>
            <person name="Haro-Moreno J.M."/>
            <person name="Roda-Garcia J."/>
            <person name="Dzembekova N."/>
            <person name="Slabakova V."/>
            <person name="Slabakova N."/>
            <person name="Moncheva S."/>
            <person name="Rodriguez-Valera F."/>
        </authorList>
    </citation>
    <scope>NUCLEOTIDE SEQUENCE</scope>
    <source>
        <strain evidence="1">BS30m-G43</strain>
    </source>
</reference>
<evidence type="ECO:0000313" key="1">
    <source>
        <dbReference type="EMBL" id="MBL6903174.1"/>
    </source>
</evidence>
<protein>
    <submittedName>
        <fullName evidence="1">Uncharacterized protein</fullName>
    </submittedName>
</protein>
<gene>
    <name evidence="1" type="ORF">ISR29_03125</name>
</gene>
<accession>A0A937JDL8</accession>
<sequence>MNLELIENLKQIQNGLVKLSMDRKVVLPHHKTFELVEEMRAAVNKSLEIAENG</sequence>
<dbReference type="EMBL" id="JADHSG010000003">
    <property type="protein sequence ID" value="MBL6903174.1"/>
    <property type="molecule type" value="Genomic_DNA"/>
</dbReference>
<dbReference type="Proteomes" id="UP000705230">
    <property type="component" value="Unassembled WGS sequence"/>
</dbReference>
<organism evidence="1 2">
    <name type="scientific">SAR86 cluster bacterium</name>
    <dbReference type="NCBI Taxonomy" id="2030880"/>
    <lineage>
        <taxon>Bacteria</taxon>
        <taxon>Pseudomonadati</taxon>
        <taxon>Pseudomonadota</taxon>
        <taxon>Gammaproteobacteria</taxon>
        <taxon>SAR86 cluster</taxon>
    </lineage>
</organism>
<comment type="caution">
    <text evidence="1">The sequence shown here is derived from an EMBL/GenBank/DDBJ whole genome shotgun (WGS) entry which is preliminary data.</text>
</comment>